<comment type="caution">
    <text evidence="1">The sequence shown here is derived from an EMBL/GenBank/DDBJ whole genome shotgun (WGS) entry which is preliminary data.</text>
</comment>
<name>A0ABR2GZK3_9EUKA</name>
<accession>A0ABR2GZK3</accession>
<reference evidence="1 2" key="1">
    <citation type="submission" date="2024-04" db="EMBL/GenBank/DDBJ databases">
        <title>Tritrichomonas musculus Genome.</title>
        <authorList>
            <person name="Alves-Ferreira E."/>
            <person name="Grigg M."/>
            <person name="Lorenzi H."/>
            <person name="Galac M."/>
        </authorList>
    </citation>
    <scope>NUCLEOTIDE SEQUENCE [LARGE SCALE GENOMIC DNA]</scope>
    <source>
        <strain evidence="1 2">EAF2021</strain>
    </source>
</reference>
<keyword evidence="2" id="KW-1185">Reference proteome</keyword>
<proteinExistence type="predicted"/>
<gene>
    <name evidence="1" type="ORF">M9Y10_032512</name>
</gene>
<dbReference type="EMBL" id="JAPFFF010000053">
    <property type="protein sequence ID" value="KAK8839046.1"/>
    <property type="molecule type" value="Genomic_DNA"/>
</dbReference>
<evidence type="ECO:0000313" key="1">
    <source>
        <dbReference type="EMBL" id="KAK8839046.1"/>
    </source>
</evidence>
<protein>
    <submittedName>
        <fullName evidence="1">Uncharacterized protein</fullName>
    </submittedName>
</protein>
<evidence type="ECO:0000313" key="2">
    <source>
        <dbReference type="Proteomes" id="UP001470230"/>
    </source>
</evidence>
<dbReference type="Proteomes" id="UP001470230">
    <property type="component" value="Unassembled WGS sequence"/>
</dbReference>
<organism evidence="1 2">
    <name type="scientific">Tritrichomonas musculus</name>
    <dbReference type="NCBI Taxonomy" id="1915356"/>
    <lineage>
        <taxon>Eukaryota</taxon>
        <taxon>Metamonada</taxon>
        <taxon>Parabasalia</taxon>
        <taxon>Tritrichomonadida</taxon>
        <taxon>Tritrichomonadidae</taxon>
        <taxon>Tritrichomonas</taxon>
    </lineage>
</organism>
<sequence>MKNDQISSSSIMLVDWYLYGFDTQDQGGDFQSDNVIYYNNNVQVELTSISHLALNECGGNVTVAPLIITPIFTNSEYFSYSQFFSKSSHFSNSEPFSKTLDFSNSGEFTKTGEFSKTSSFSETTKFSESFVLRVSKIQ</sequence>